<gene>
    <name evidence="1" type="ORF">MACH26_15430</name>
</gene>
<dbReference type="EMBL" id="AP027272">
    <property type="protein sequence ID" value="BDX06022.1"/>
    <property type="molecule type" value="Genomic_DNA"/>
</dbReference>
<sequence>MGHELLGSHRVGERFKLLSYLPLHQEAPVRGEFQSYKPQEQWLLIDFQVDNNLAMELKDLLRKDIAGFLVKGDVAGLSQPK</sequence>
<name>A0AA48HM15_9ALTE</name>
<dbReference type="Proteomes" id="UP001333710">
    <property type="component" value="Chromosome"/>
</dbReference>
<proteinExistence type="predicted"/>
<evidence type="ECO:0000313" key="1">
    <source>
        <dbReference type="EMBL" id="BDX06022.1"/>
    </source>
</evidence>
<keyword evidence="2" id="KW-1185">Reference proteome</keyword>
<reference evidence="1" key="1">
    <citation type="submission" date="2023-01" db="EMBL/GenBank/DDBJ databases">
        <title>Complete genome sequence of Planctobacterium marinum strain Dej080120_11.</title>
        <authorList>
            <person name="Ueki S."/>
            <person name="Maruyama F."/>
        </authorList>
    </citation>
    <scope>NUCLEOTIDE SEQUENCE</scope>
    <source>
        <strain evidence="1">Dej080120_11</strain>
    </source>
</reference>
<protein>
    <submittedName>
        <fullName evidence="1">Uncharacterized protein</fullName>
    </submittedName>
</protein>
<evidence type="ECO:0000313" key="2">
    <source>
        <dbReference type="Proteomes" id="UP001333710"/>
    </source>
</evidence>
<organism evidence="1 2">
    <name type="scientific">Planctobacterium marinum</name>
    <dbReference type="NCBI Taxonomy" id="1631968"/>
    <lineage>
        <taxon>Bacteria</taxon>
        <taxon>Pseudomonadati</taxon>
        <taxon>Pseudomonadota</taxon>
        <taxon>Gammaproteobacteria</taxon>
        <taxon>Alteromonadales</taxon>
        <taxon>Alteromonadaceae</taxon>
        <taxon>Planctobacterium</taxon>
    </lineage>
</organism>
<dbReference type="AlphaFoldDB" id="A0AA48HM15"/>
<accession>A0AA48HM15</accession>
<dbReference type="KEGG" id="pmaw:MACH26_15430"/>